<keyword evidence="6" id="KW-1185">Reference proteome</keyword>
<dbReference type="InterPro" id="IPR036116">
    <property type="entry name" value="FN3_sf"/>
</dbReference>
<evidence type="ECO:0000313" key="6">
    <source>
        <dbReference type="Proteomes" id="UP000001349"/>
    </source>
</evidence>
<dbReference type="STRING" id="394503.Ccel_0277"/>
<reference evidence="5 6" key="1">
    <citation type="submission" date="2009-01" db="EMBL/GenBank/DDBJ databases">
        <title>Complete sequence of Clostridium cellulolyticum H10.</title>
        <authorList>
            <consortium name="US DOE Joint Genome Institute"/>
            <person name="Lucas S."/>
            <person name="Copeland A."/>
            <person name="Lapidus A."/>
            <person name="Glavina del Rio T."/>
            <person name="Dalin E."/>
            <person name="Tice H."/>
            <person name="Bruce D."/>
            <person name="Goodwin L."/>
            <person name="Pitluck S."/>
            <person name="Chertkov O."/>
            <person name="Saunders E."/>
            <person name="Brettin T."/>
            <person name="Detter J.C."/>
            <person name="Han C."/>
            <person name="Larimer F."/>
            <person name="Land M."/>
            <person name="Hauser L."/>
            <person name="Kyrpides N."/>
            <person name="Ivanova N."/>
            <person name="Zhou J."/>
            <person name="Richardson P."/>
        </authorList>
    </citation>
    <scope>NUCLEOTIDE SEQUENCE [LARGE SCALE GENOMIC DNA]</scope>
    <source>
        <strain evidence="6">ATCC 35319 / DSM 5812 / JCM 6584 / H10</strain>
    </source>
</reference>
<dbReference type="SMART" id="SM00060">
    <property type="entry name" value="FN3"/>
    <property type="match status" value="4"/>
</dbReference>
<keyword evidence="2" id="KW-0732">Signal</keyword>
<dbReference type="PANTHER" id="PTHR24099">
    <property type="entry name" value="E3 UBIQUITIN-PROTEIN LIGASE TRIM36-RELATED"/>
    <property type="match status" value="1"/>
</dbReference>
<accession>B8I584</accession>
<dbReference type="InterPro" id="IPR013783">
    <property type="entry name" value="Ig-like_fold"/>
</dbReference>
<dbReference type="Proteomes" id="UP000001349">
    <property type="component" value="Chromosome"/>
</dbReference>
<feature type="domain" description="Fibronectin type-III" evidence="3">
    <location>
        <begin position="725"/>
        <end position="826"/>
    </location>
</feature>
<dbReference type="eggNOG" id="ENOG5032026">
    <property type="taxonomic scope" value="Bacteria"/>
</dbReference>
<organism evidence="5 6">
    <name type="scientific">Ruminiclostridium cellulolyticum (strain ATCC 35319 / DSM 5812 / JCM 6584 / H10)</name>
    <name type="common">Clostridium cellulolyticum</name>
    <dbReference type="NCBI Taxonomy" id="394503"/>
    <lineage>
        <taxon>Bacteria</taxon>
        <taxon>Bacillati</taxon>
        <taxon>Bacillota</taxon>
        <taxon>Clostridia</taxon>
        <taxon>Eubacteriales</taxon>
        <taxon>Oscillospiraceae</taxon>
        <taxon>Ruminiclostridium</taxon>
    </lineage>
</organism>
<evidence type="ECO:0000259" key="3">
    <source>
        <dbReference type="PROSITE" id="PS50853"/>
    </source>
</evidence>
<dbReference type="InterPro" id="IPR003961">
    <property type="entry name" value="FN3_dom"/>
</dbReference>
<evidence type="ECO:0000256" key="1">
    <source>
        <dbReference type="ARBA" id="ARBA00022737"/>
    </source>
</evidence>
<dbReference type="PROSITE" id="PS50853">
    <property type="entry name" value="FN3"/>
    <property type="match status" value="2"/>
</dbReference>
<dbReference type="EMBL" id="CP001348">
    <property type="protein sequence ID" value="ACL74664.1"/>
    <property type="molecule type" value="Genomic_DNA"/>
</dbReference>
<dbReference type="SUPFAM" id="SSF49265">
    <property type="entry name" value="Fibronectin type III"/>
    <property type="match status" value="2"/>
</dbReference>
<feature type="signal peptide" evidence="2">
    <location>
        <begin position="1"/>
        <end position="25"/>
    </location>
</feature>
<sequence precursor="true">MKTKRIFAALILLIFFITTYGTVYAAPIDVPIPAAPTQLVIPKIIPSTEPSIGYDSADGGKSGYYADIQWQVPNPMGKFVNIYLQESPKEYRTARPTYLKEKDLPAGTTPIRMRDLTSGTVYTASSKAYATDVDPVTGQVYKSGESDSSNLVKFMTDINIQCITSGTNKIKIIWDDVWNDGKRINYQLYVSENRDFANTLPITVTQEQISKSGPVYVNQSDGTLEYEHTVKDPGRVYYVKIVPVISDQSIIKTSQTKTILVSTYILVKTSRVSTTDDGTIWRLDWSPVITGLSSSNITVQYQINRFEADNMPKIIMVETGTTTFITVPEGQENSYMIRAIVKKDGLPYYPSNIDIVSDKVTLKESDVPATPSAPELVSQFKDSTDSVIIAYEDVKDINGVVIKKGELGKDTATILWRLPKKADGTIDSDVMYDLWLLEDSNLIDDPPVETKIQTNLKPGTPNFVKDESNNGKVIGYKYKIENLQPNHTYYFRIAAKKTFAEEKEGIIQNVEHISTPALKVIVTLPGGFIDTPLIPSNPPLQIRKQEDGIKDMITDTSVTIQLKNRWFERFDPNTGIWSYIQADKTSMSDTPPYNPQTTPPDNQNYRKVEYDPGVTLYVGCTEYTSGIDISAINTYKLEKVSTTPNDDLEDMYLNVPENVPVPASGTPVYAKHNVVVPVKNLKPNTTYILWVRASRDGNPPLFSDISNPIIFTTLPTPSDTIEKPVVPDLRSTNVSDTFADLAWNYKEQNTYYIKYGTVDDITKAQGSLTVTGAQIKNSGLDYVRITGLTADTQYYFWIQAEAFNSSLSASEKSEWSDSLPLRTLKLMPPSTPRGFGVKNTADAVTKNSITFEWIQEPGLTYILEIAGKIDYSDAKVYECGSVTEFKVEGLTSNFRYYARLYAYDPNKKLRSLPTQSISVRTLRSSDDYDSDQDVDHPITGDVIEKAPTIVNGTWVVKITGVNADRLVQIMMTDNILDYTVDISKPPAPATNISLMISKKVFDKLDQLKENIAFKTAVVTYNLKAGILSNVNTADTKKEQIYTFNIALAPQKPSARANELILRQPLAQMGVTLDTGASIMTISGFDRPLIISYPYTNSKDYVEGQTLGYRYNGVTSSWEQKATSNRFDVDNRKGTISFQSAVPGLFALADRTNNLFDDIYGHIYEDAILNVAMAHKLKSITSRMFNPDKAATAGEAVKLAFDSLEYSYGSNYMDLAAKTGLAKVGKTASAVLTRQDAACLAAVLYEMKTNTRVNGNKDVISTYKDYSKIDKTLLNKVAFAAENGFLPYQSSTLFNPTQSVTRGELMYMLEKALVLAGDI</sequence>
<feature type="chain" id="PRO_5002874242" evidence="2">
    <location>
        <begin position="26"/>
        <end position="1318"/>
    </location>
</feature>
<protein>
    <submittedName>
        <fullName evidence="5">Fibronectin type III domain protein</fullName>
    </submittedName>
</protein>
<evidence type="ECO:0000313" key="5">
    <source>
        <dbReference type="EMBL" id="ACL74664.1"/>
    </source>
</evidence>
<dbReference type="Gene3D" id="2.60.40.10">
    <property type="entry name" value="Immunoglobulins"/>
    <property type="match status" value="2"/>
</dbReference>
<evidence type="ECO:0000259" key="4">
    <source>
        <dbReference type="PROSITE" id="PS51272"/>
    </source>
</evidence>
<gene>
    <name evidence="5" type="ordered locus">Ccel_0277</name>
</gene>
<dbReference type="HOGENOM" id="CLU_260082_0_0_9"/>
<evidence type="ECO:0000256" key="2">
    <source>
        <dbReference type="SAM" id="SignalP"/>
    </source>
</evidence>
<dbReference type="PANTHER" id="PTHR24099:SF11">
    <property type="entry name" value="FIBRONECTIN TYPE III DOMAIN-CONTAINING 3BA-RELATED"/>
    <property type="match status" value="1"/>
</dbReference>
<dbReference type="InterPro" id="IPR001119">
    <property type="entry name" value="SLH_dom"/>
</dbReference>
<dbReference type="InterPro" id="IPR050617">
    <property type="entry name" value="E3_ligase_FN3/SPRY"/>
</dbReference>
<dbReference type="PROSITE" id="PS51272">
    <property type="entry name" value="SLH"/>
    <property type="match status" value="1"/>
</dbReference>
<dbReference type="KEGG" id="cce:Ccel_0277"/>
<name>B8I584_RUMCH</name>
<keyword evidence="1" id="KW-0677">Repeat</keyword>
<feature type="domain" description="Fibronectin type-III" evidence="3">
    <location>
        <begin position="828"/>
        <end position="924"/>
    </location>
</feature>
<proteinExistence type="predicted"/>
<dbReference type="OrthoDB" id="1735978at2"/>
<dbReference type="RefSeq" id="WP_012634729.1">
    <property type="nucleotide sequence ID" value="NC_011898.1"/>
</dbReference>
<feature type="domain" description="SLH" evidence="4">
    <location>
        <begin position="1259"/>
        <end position="1318"/>
    </location>
</feature>
<dbReference type="CDD" id="cd00063">
    <property type="entry name" value="FN3"/>
    <property type="match status" value="2"/>
</dbReference>